<dbReference type="RefSeq" id="WP_092573408.1">
    <property type="nucleotide sequence ID" value="NZ_FMAF01000003.1"/>
</dbReference>
<evidence type="ECO:0000313" key="2">
    <source>
        <dbReference type="EMBL" id="SCB18543.1"/>
    </source>
</evidence>
<dbReference type="EMBL" id="FMAF01000003">
    <property type="protein sequence ID" value="SCB18543.1"/>
    <property type="molecule type" value="Genomic_DNA"/>
</dbReference>
<protein>
    <submittedName>
        <fullName evidence="2">Uncharacterized protein</fullName>
    </submittedName>
</protein>
<organism evidence="2 3">
    <name type="scientific">Rhizobium lusitanum</name>
    <dbReference type="NCBI Taxonomy" id="293958"/>
    <lineage>
        <taxon>Bacteria</taxon>
        <taxon>Pseudomonadati</taxon>
        <taxon>Pseudomonadota</taxon>
        <taxon>Alphaproteobacteria</taxon>
        <taxon>Hyphomicrobiales</taxon>
        <taxon>Rhizobiaceae</taxon>
        <taxon>Rhizobium/Agrobacterium group</taxon>
        <taxon>Rhizobium</taxon>
    </lineage>
</organism>
<dbReference type="Proteomes" id="UP000199205">
    <property type="component" value="Unassembled WGS sequence"/>
</dbReference>
<feature type="region of interest" description="Disordered" evidence="1">
    <location>
        <begin position="1"/>
        <end position="36"/>
    </location>
</feature>
<name>A0A1C3USS6_9HYPH</name>
<feature type="compositionally biased region" description="Basic and acidic residues" evidence="1">
    <location>
        <begin position="11"/>
        <end position="31"/>
    </location>
</feature>
<gene>
    <name evidence="2" type="ORF">GA0061101_103276</name>
</gene>
<reference evidence="2 3" key="1">
    <citation type="submission" date="2016-08" db="EMBL/GenBank/DDBJ databases">
        <authorList>
            <person name="Seilhamer J.J."/>
        </authorList>
    </citation>
    <scope>NUCLEOTIDE SEQUENCE [LARGE SCALE GENOMIC DNA]</scope>
    <source>
        <strain evidence="2 3">P1-7</strain>
    </source>
</reference>
<evidence type="ECO:0000256" key="1">
    <source>
        <dbReference type="SAM" id="MobiDB-lite"/>
    </source>
</evidence>
<sequence length="140" mass="15566">MTIPSWPADLPRPERDTWGKSPQDSRVKRNTEVGTPGYRSRYSSVADHVNLSILISRDGKAIFDRFYQIDTARGSKPFYMPDPTTDGWLLLGADGEALLTETGAPILLAGIWLCMFGDNVPAEAVVGLEFRMSFSVWVMP</sequence>
<accession>A0A1C3USS6</accession>
<dbReference type="AlphaFoldDB" id="A0A1C3USS6"/>
<evidence type="ECO:0000313" key="3">
    <source>
        <dbReference type="Proteomes" id="UP000199205"/>
    </source>
</evidence>
<dbReference type="OrthoDB" id="7858450at2"/>
<proteinExistence type="predicted"/>